<dbReference type="PANTHER" id="PTHR32026">
    <property type="entry name" value="METHYLTRANSFERASE-LIKE PROTEIN 24"/>
    <property type="match status" value="1"/>
</dbReference>
<dbReference type="Proteomes" id="UP000887566">
    <property type="component" value="Unplaced"/>
</dbReference>
<proteinExistence type="predicted"/>
<dbReference type="InterPro" id="IPR025714">
    <property type="entry name" value="Methyltranfer_dom"/>
</dbReference>
<reference evidence="3" key="1">
    <citation type="submission" date="2022-11" db="UniProtKB">
        <authorList>
            <consortium name="WormBaseParasite"/>
        </authorList>
    </citation>
    <scope>IDENTIFICATION</scope>
</reference>
<name>A0A914UZK1_9BILA</name>
<protein>
    <submittedName>
        <fullName evidence="3">Methyltransferase domain-containing protein</fullName>
    </submittedName>
</protein>
<dbReference type="AlphaFoldDB" id="A0A914UZK1"/>
<keyword evidence="2" id="KW-1185">Reference proteome</keyword>
<dbReference type="InterPro" id="IPR026913">
    <property type="entry name" value="METTL24"/>
</dbReference>
<accession>A0A914UZK1</accession>
<evidence type="ECO:0000313" key="3">
    <source>
        <dbReference type="WBParaSite" id="PSAMB.scaffold1397size32043.g12918.t1"/>
    </source>
</evidence>
<dbReference type="WBParaSite" id="PSAMB.scaffold1397size32043.g12918.t1">
    <property type="protein sequence ID" value="PSAMB.scaffold1397size32043.g12918.t1"/>
    <property type="gene ID" value="PSAMB.scaffold1397size32043.g12918"/>
</dbReference>
<evidence type="ECO:0000313" key="2">
    <source>
        <dbReference type="Proteomes" id="UP000887566"/>
    </source>
</evidence>
<feature type="domain" description="Methyltransferase" evidence="1">
    <location>
        <begin position="10"/>
        <end position="72"/>
    </location>
</feature>
<organism evidence="2 3">
    <name type="scientific">Plectus sambesii</name>
    <dbReference type="NCBI Taxonomy" id="2011161"/>
    <lineage>
        <taxon>Eukaryota</taxon>
        <taxon>Metazoa</taxon>
        <taxon>Ecdysozoa</taxon>
        <taxon>Nematoda</taxon>
        <taxon>Chromadorea</taxon>
        <taxon>Plectida</taxon>
        <taxon>Plectina</taxon>
        <taxon>Plectoidea</taxon>
        <taxon>Plectidae</taxon>
        <taxon>Plectus</taxon>
    </lineage>
</organism>
<dbReference type="Pfam" id="PF13383">
    <property type="entry name" value="Methyltransf_22"/>
    <property type="match status" value="1"/>
</dbReference>
<evidence type="ECO:0000259" key="1">
    <source>
        <dbReference type="Pfam" id="PF13383"/>
    </source>
</evidence>
<sequence>MTNLIYTAVPNLNCPYKVRIGRVHDGGKWICSPWRSPSKCVIYSFGVGNDISFELQMLQLLPTCQTFSFDPAEKYAALFPAQDKRQE</sequence>